<dbReference type="InterPro" id="IPR000731">
    <property type="entry name" value="SSD"/>
</dbReference>
<dbReference type="PROSITE" id="PS50156">
    <property type="entry name" value="SSD"/>
    <property type="match status" value="2"/>
</dbReference>
<evidence type="ECO:0000256" key="6">
    <source>
        <dbReference type="SAM" id="Phobius"/>
    </source>
</evidence>
<organism evidence="8 9">
    <name type="scientific">Candidatus Desantisbacteria bacterium CG1_02_38_46</name>
    <dbReference type="NCBI Taxonomy" id="1817893"/>
    <lineage>
        <taxon>Bacteria</taxon>
        <taxon>Candidatus Desantisiibacteriota</taxon>
    </lineage>
</organism>
<evidence type="ECO:0000256" key="5">
    <source>
        <dbReference type="ARBA" id="ARBA00023136"/>
    </source>
</evidence>
<evidence type="ECO:0000256" key="2">
    <source>
        <dbReference type="ARBA" id="ARBA00022475"/>
    </source>
</evidence>
<evidence type="ECO:0000256" key="3">
    <source>
        <dbReference type="ARBA" id="ARBA00022692"/>
    </source>
</evidence>
<reference evidence="8 9" key="1">
    <citation type="journal article" date="2016" name="Environ. Microbiol.">
        <title>Genomic resolution of a cold subsurface aquifer community provides metabolic insights for novel microbes adapted to high CO concentrations.</title>
        <authorList>
            <person name="Probst A.J."/>
            <person name="Castelle C.J."/>
            <person name="Singh A."/>
            <person name="Brown C.T."/>
            <person name="Anantharaman K."/>
            <person name="Sharon I."/>
            <person name="Hug L.A."/>
            <person name="Burstein D."/>
            <person name="Emerson J.B."/>
            <person name="Thomas B.C."/>
            <person name="Banfield J.F."/>
        </authorList>
    </citation>
    <scope>NUCLEOTIDE SEQUENCE [LARGE SCALE GENOMIC DNA]</scope>
    <source>
        <strain evidence="8">CG1_02_38_46</strain>
    </source>
</reference>
<feature type="transmembrane region" description="Helical" evidence="6">
    <location>
        <begin position="691"/>
        <end position="714"/>
    </location>
</feature>
<dbReference type="InterPro" id="IPR050545">
    <property type="entry name" value="Mycobact_MmpL"/>
</dbReference>
<feature type="transmembrane region" description="Helical" evidence="6">
    <location>
        <begin position="212"/>
        <end position="229"/>
    </location>
</feature>
<feature type="transmembrane region" description="Helical" evidence="6">
    <location>
        <begin position="652"/>
        <end position="670"/>
    </location>
</feature>
<dbReference type="Pfam" id="PF03176">
    <property type="entry name" value="MMPL"/>
    <property type="match status" value="2"/>
</dbReference>
<accession>A0A1J4SA58</accession>
<dbReference type="PRINTS" id="PR00702">
    <property type="entry name" value="ACRIFLAVINRP"/>
</dbReference>
<proteinExistence type="predicted"/>
<evidence type="ECO:0000313" key="8">
    <source>
        <dbReference type="EMBL" id="OIN96275.1"/>
    </source>
</evidence>
<feature type="transmembrane region" description="Helical" evidence="6">
    <location>
        <begin position="236"/>
        <end position="256"/>
    </location>
</feature>
<dbReference type="InterPro" id="IPR004869">
    <property type="entry name" value="MMPL_dom"/>
</dbReference>
<dbReference type="Gene3D" id="1.20.1640.10">
    <property type="entry name" value="Multidrug efflux transporter AcrB transmembrane domain"/>
    <property type="match status" value="2"/>
</dbReference>
<name>A0A1J4SA58_9BACT</name>
<dbReference type="PANTHER" id="PTHR33406">
    <property type="entry name" value="MEMBRANE PROTEIN MJ1562-RELATED"/>
    <property type="match status" value="1"/>
</dbReference>
<evidence type="ECO:0000256" key="4">
    <source>
        <dbReference type="ARBA" id="ARBA00022989"/>
    </source>
</evidence>
<keyword evidence="5 6" id="KW-0472">Membrane</keyword>
<dbReference type="SUPFAM" id="SSF82866">
    <property type="entry name" value="Multidrug efflux transporter AcrB transmembrane domain"/>
    <property type="match status" value="2"/>
</dbReference>
<dbReference type="InterPro" id="IPR001036">
    <property type="entry name" value="Acrflvin-R"/>
</dbReference>
<dbReference type="GO" id="GO:0022857">
    <property type="term" value="F:transmembrane transporter activity"/>
    <property type="evidence" value="ECO:0007669"/>
    <property type="project" value="InterPro"/>
</dbReference>
<feature type="transmembrane region" description="Helical" evidence="6">
    <location>
        <begin position="335"/>
        <end position="362"/>
    </location>
</feature>
<feature type="domain" description="SSD" evidence="7">
    <location>
        <begin position="239"/>
        <end position="361"/>
    </location>
</feature>
<sequence length="753" mass="83205">MLKKLAKLVMAHPKKILAFIIAITVLSLMFFPRLRIDSEIRTMLPMNSEAVRAIEDVNEKFGGADYIIALVENEDIFNPSTLQKIDDISVKFKGLPDISEVLSITKMDEIKGVEMGIEVNPIVDRVPQTKKEIESFKKYLLSDKRYKGIFVSPDSRYTIIIARLAPKASEAEVATEAEKIVAEIKGPEKIYLIGPPYITKIIQDYLITDLRILLPITALIIIVILYLSFRSFSGVFLPLLTVGLSTMWTLGLIAFLNEPLTMITTILPVILFSVGTAYALHIIARYEEEIALGVDKKDAIVKSISNTGIPVFLAAITTAFGFVSNFFTALRPIKIFGLASAFGVILSFLFALTLVPILLLWFPKPKFKTDSKTGNGHQFFAGFLRILSQGVAKQKAFILILAIVLVAIFAIAIPRIETESNFIQYFKEGSGVRTAHNIVDEKFGGALTFDVVVKGDILDPAVLKQIEKFEEEIKKIEHVNYPNSIADVLKDANKALNEGNPAYEKIPPTREASAQYMLLLTMGGSSFLNNLITPDYREAHITARVSSARTKILKKIIKETEETAKRCFGPEVEVMITGSPFIIYEVQKLLISNQYSSLIFSFISVLLIITLIYRTATSGTFTLTPIFVTVISILGIMGWFNIPLDMANTMSGSIAIGIGIDYSCHFFARYKEERKKGATRSKGAEIAINSVGTPILFNAIAVGVGFLVLIFSTFKMLGTFGILIAMAMGFSSMGALIIFPILILIKGKVKGDM</sequence>
<protein>
    <recommendedName>
        <fullName evidence="7">SSD domain-containing protein</fullName>
    </recommendedName>
</protein>
<evidence type="ECO:0000259" key="7">
    <source>
        <dbReference type="PROSITE" id="PS50156"/>
    </source>
</evidence>
<keyword evidence="2" id="KW-1003">Cell membrane</keyword>
<dbReference type="STRING" id="1817893.AUJ66_06930"/>
<comment type="caution">
    <text evidence="8">The sequence shown here is derived from an EMBL/GenBank/DDBJ whole genome shotgun (WGS) entry which is preliminary data.</text>
</comment>
<dbReference type="PANTHER" id="PTHR33406:SF12">
    <property type="entry name" value="BLR2997 PROTEIN"/>
    <property type="match status" value="1"/>
</dbReference>
<comment type="subcellular location">
    <subcellularLocation>
        <location evidence="1">Cell membrane</location>
        <topology evidence="1">Multi-pass membrane protein</topology>
    </subcellularLocation>
</comment>
<dbReference type="GO" id="GO:0005886">
    <property type="term" value="C:plasma membrane"/>
    <property type="evidence" value="ECO:0007669"/>
    <property type="project" value="UniProtKB-SubCell"/>
</dbReference>
<feature type="transmembrane region" description="Helical" evidence="6">
    <location>
        <begin position="595"/>
        <end position="613"/>
    </location>
</feature>
<dbReference type="EMBL" id="MNUO01000106">
    <property type="protein sequence ID" value="OIN96275.1"/>
    <property type="molecule type" value="Genomic_DNA"/>
</dbReference>
<dbReference type="Proteomes" id="UP000182278">
    <property type="component" value="Unassembled WGS sequence"/>
</dbReference>
<feature type="transmembrane region" description="Helical" evidence="6">
    <location>
        <begin position="720"/>
        <end position="745"/>
    </location>
</feature>
<dbReference type="AlphaFoldDB" id="A0A1J4SA58"/>
<keyword evidence="4 6" id="KW-1133">Transmembrane helix</keyword>
<gene>
    <name evidence="8" type="ORF">AUJ66_06930</name>
</gene>
<evidence type="ECO:0000256" key="1">
    <source>
        <dbReference type="ARBA" id="ARBA00004651"/>
    </source>
</evidence>
<feature type="transmembrane region" description="Helical" evidence="6">
    <location>
        <begin position="620"/>
        <end position="640"/>
    </location>
</feature>
<evidence type="ECO:0000313" key="9">
    <source>
        <dbReference type="Proteomes" id="UP000182278"/>
    </source>
</evidence>
<feature type="domain" description="SSD" evidence="7">
    <location>
        <begin position="616"/>
        <end position="745"/>
    </location>
</feature>
<feature type="transmembrane region" description="Helical" evidence="6">
    <location>
        <begin position="304"/>
        <end position="323"/>
    </location>
</feature>
<keyword evidence="3 6" id="KW-0812">Transmembrane</keyword>
<feature type="transmembrane region" description="Helical" evidence="6">
    <location>
        <begin position="262"/>
        <end position="283"/>
    </location>
</feature>
<feature type="transmembrane region" description="Helical" evidence="6">
    <location>
        <begin position="396"/>
        <end position="416"/>
    </location>
</feature>